<dbReference type="EnsemblProtists" id="EOD07102">
    <property type="protein sequence ID" value="EOD07102"/>
    <property type="gene ID" value="EMIHUDRAFT_448480"/>
</dbReference>
<dbReference type="AlphaFoldDB" id="A0A0D3I767"/>
<dbReference type="GeneID" id="17253297"/>
<dbReference type="PaxDb" id="2903-EOD07102"/>
<proteinExistence type="predicted"/>
<sequence>MLSLLSLYPLSLALATSRPPVGAALEAAVTPSDIFAAAERIDPPYPPYEFSHRHMEQDVHQRKRQSLASNALGRLSRLLVGGGCDAARSAALRDARLPRLLLCAAVPSASVADGACASLDTVVARHVATSLAALAALCAADAASSSSVHGGAASEELRPLCGGARLLADRADALAERMSLASAVSSRWAARRLFGTDAAVPRLDARAAELPYDVLPGLVALPAAEEGAPAPRAWLPSVARLAGRLTAEGFASVIPFEQQELL</sequence>
<organism evidence="2 3">
    <name type="scientific">Emiliania huxleyi (strain CCMP1516)</name>
    <dbReference type="NCBI Taxonomy" id="280463"/>
    <lineage>
        <taxon>Eukaryota</taxon>
        <taxon>Haptista</taxon>
        <taxon>Haptophyta</taxon>
        <taxon>Prymnesiophyceae</taxon>
        <taxon>Isochrysidales</taxon>
        <taxon>Noelaerhabdaceae</taxon>
        <taxon>Emiliania</taxon>
    </lineage>
</organism>
<dbReference type="KEGG" id="ehx:EMIHUDRAFT_448480"/>
<keyword evidence="3" id="KW-1185">Reference proteome</keyword>
<dbReference type="HOGENOM" id="CLU_1063936_0_0_1"/>
<protein>
    <submittedName>
        <fullName evidence="2">Uncharacterized protein</fullName>
    </submittedName>
</protein>
<evidence type="ECO:0000313" key="3">
    <source>
        <dbReference type="Proteomes" id="UP000013827"/>
    </source>
</evidence>
<reference evidence="3" key="1">
    <citation type="journal article" date="2013" name="Nature">
        <title>Pan genome of the phytoplankton Emiliania underpins its global distribution.</title>
        <authorList>
            <person name="Read B.A."/>
            <person name="Kegel J."/>
            <person name="Klute M.J."/>
            <person name="Kuo A."/>
            <person name="Lefebvre S.C."/>
            <person name="Maumus F."/>
            <person name="Mayer C."/>
            <person name="Miller J."/>
            <person name="Monier A."/>
            <person name="Salamov A."/>
            <person name="Young J."/>
            <person name="Aguilar M."/>
            <person name="Claverie J.M."/>
            <person name="Frickenhaus S."/>
            <person name="Gonzalez K."/>
            <person name="Herman E.K."/>
            <person name="Lin Y.C."/>
            <person name="Napier J."/>
            <person name="Ogata H."/>
            <person name="Sarno A.F."/>
            <person name="Shmutz J."/>
            <person name="Schroeder D."/>
            <person name="de Vargas C."/>
            <person name="Verret F."/>
            <person name="von Dassow P."/>
            <person name="Valentin K."/>
            <person name="Van de Peer Y."/>
            <person name="Wheeler G."/>
            <person name="Dacks J.B."/>
            <person name="Delwiche C.F."/>
            <person name="Dyhrman S.T."/>
            <person name="Glockner G."/>
            <person name="John U."/>
            <person name="Richards T."/>
            <person name="Worden A.Z."/>
            <person name="Zhang X."/>
            <person name="Grigoriev I.V."/>
            <person name="Allen A.E."/>
            <person name="Bidle K."/>
            <person name="Borodovsky M."/>
            <person name="Bowler C."/>
            <person name="Brownlee C."/>
            <person name="Cock J.M."/>
            <person name="Elias M."/>
            <person name="Gladyshev V.N."/>
            <person name="Groth M."/>
            <person name="Guda C."/>
            <person name="Hadaegh A."/>
            <person name="Iglesias-Rodriguez M.D."/>
            <person name="Jenkins J."/>
            <person name="Jones B.M."/>
            <person name="Lawson T."/>
            <person name="Leese F."/>
            <person name="Lindquist E."/>
            <person name="Lobanov A."/>
            <person name="Lomsadze A."/>
            <person name="Malik S.B."/>
            <person name="Marsh M.E."/>
            <person name="Mackinder L."/>
            <person name="Mock T."/>
            <person name="Mueller-Roeber B."/>
            <person name="Pagarete A."/>
            <person name="Parker M."/>
            <person name="Probert I."/>
            <person name="Quesneville H."/>
            <person name="Raines C."/>
            <person name="Rensing S.A."/>
            <person name="Riano-Pachon D.M."/>
            <person name="Richier S."/>
            <person name="Rokitta S."/>
            <person name="Shiraiwa Y."/>
            <person name="Soanes D.M."/>
            <person name="van der Giezen M."/>
            <person name="Wahlund T.M."/>
            <person name="Williams B."/>
            <person name="Wilson W."/>
            <person name="Wolfe G."/>
            <person name="Wurch L.L."/>
        </authorList>
    </citation>
    <scope>NUCLEOTIDE SEQUENCE</scope>
</reference>
<feature type="chain" id="PRO_5044249594" evidence="1">
    <location>
        <begin position="16"/>
        <end position="262"/>
    </location>
</feature>
<reference evidence="2" key="2">
    <citation type="submission" date="2024-10" db="UniProtKB">
        <authorList>
            <consortium name="EnsemblProtists"/>
        </authorList>
    </citation>
    <scope>IDENTIFICATION</scope>
</reference>
<dbReference type="RefSeq" id="XP_005759531.1">
    <property type="nucleotide sequence ID" value="XM_005759474.1"/>
</dbReference>
<name>A0A0D3I767_EMIH1</name>
<keyword evidence="1" id="KW-0732">Signal</keyword>
<accession>A0A0D3I767</accession>
<evidence type="ECO:0000313" key="2">
    <source>
        <dbReference type="EnsemblProtists" id="EOD07102"/>
    </source>
</evidence>
<dbReference type="Proteomes" id="UP000013827">
    <property type="component" value="Unassembled WGS sequence"/>
</dbReference>
<feature type="signal peptide" evidence="1">
    <location>
        <begin position="1"/>
        <end position="15"/>
    </location>
</feature>
<evidence type="ECO:0000256" key="1">
    <source>
        <dbReference type="SAM" id="SignalP"/>
    </source>
</evidence>